<feature type="region of interest" description="Disordered" evidence="1">
    <location>
        <begin position="1"/>
        <end position="27"/>
    </location>
</feature>
<proteinExistence type="predicted"/>
<keyword evidence="3" id="KW-1185">Reference proteome</keyword>
<dbReference type="RefSeq" id="WP_155500317.1">
    <property type="nucleotide sequence ID" value="NZ_CP104557.1"/>
</dbReference>
<accession>A0ABY6AIC0</accession>
<dbReference type="Proteomes" id="UP001064504">
    <property type="component" value="Chromosome"/>
</dbReference>
<protein>
    <submittedName>
        <fullName evidence="2">Uncharacterized protein</fullName>
    </submittedName>
</protein>
<name>A0ABY6AIC0_9PSED</name>
<gene>
    <name evidence="2" type="ORF">N5C08_20910</name>
</gene>
<evidence type="ECO:0000256" key="1">
    <source>
        <dbReference type="SAM" id="MobiDB-lite"/>
    </source>
</evidence>
<evidence type="ECO:0000313" key="3">
    <source>
        <dbReference type="Proteomes" id="UP001064504"/>
    </source>
</evidence>
<reference evidence="2" key="1">
    <citation type="submission" date="2022-09" db="EMBL/GenBank/DDBJ databases">
        <title>Complete genome sequence of Pseudomonas promysalinigenes strain RL-WG26, a newly isolated PGPR with the potential for plant salinity stress alleviation.</title>
        <authorList>
            <person name="Ren L."/>
            <person name="Wang G."/>
            <person name="Hu H."/>
        </authorList>
    </citation>
    <scope>NUCLEOTIDE SEQUENCE</scope>
    <source>
        <strain evidence="2">RL-WG26</strain>
    </source>
</reference>
<dbReference type="EMBL" id="CP104557">
    <property type="protein sequence ID" value="UXH39396.1"/>
    <property type="molecule type" value="Genomic_DNA"/>
</dbReference>
<evidence type="ECO:0000313" key="2">
    <source>
        <dbReference type="EMBL" id="UXH39396.1"/>
    </source>
</evidence>
<organism evidence="2 3">
    <name type="scientific">Pseudomonas promysalinigenes</name>
    <dbReference type="NCBI Taxonomy" id="485898"/>
    <lineage>
        <taxon>Bacteria</taxon>
        <taxon>Pseudomonadati</taxon>
        <taxon>Pseudomonadota</taxon>
        <taxon>Gammaproteobacteria</taxon>
        <taxon>Pseudomonadales</taxon>
        <taxon>Pseudomonadaceae</taxon>
        <taxon>Pseudomonas</taxon>
    </lineage>
</organism>
<sequence>MRENDTLSRNRQGGLASRGGTESAKHCRRCPRGLAGLAADQGQTHGGLTLAAKARQAGVGQQV</sequence>